<evidence type="ECO:0000256" key="1">
    <source>
        <dbReference type="SAM" id="MobiDB-lite"/>
    </source>
</evidence>
<feature type="region of interest" description="Disordered" evidence="1">
    <location>
        <begin position="62"/>
        <end position="88"/>
    </location>
</feature>
<dbReference type="EMBL" id="JAPFFF010000037">
    <property type="protein sequence ID" value="KAK8842831.1"/>
    <property type="molecule type" value="Genomic_DNA"/>
</dbReference>
<accession>A0ABR2H9K0</accession>
<organism evidence="2 3">
    <name type="scientific">Tritrichomonas musculus</name>
    <dbReference type="NCBI Taxonomy" id="1915356"/>
    <lineage>
        <taxon>Eukaryota</taxon>
        <taxon>Metamonada</taxon>
        <taxon>Parabasalia</taxon>
        <taxon>Tritrichomonadida</taxon>
        <taxon>Tritrichomonadidae</taxon>
        <taxon>Tritrichomonas</taxon>
    </lineage>
</organism>
<name>A0ABR2H9K0_9EUKA</name>
<reference evidence="2 3" key="1">
    <citation type="submission" date="2024-04" db="EMBL/GenBank/DDBJ databases">
        <title>Tritrichomonas musculus Genome.</title>
        <authorList>
            <person name="Alves-Ferreira E."/>
            <person name="Grigg M."/>
            <person name="Lorenzi H."/>
            <person name="Galac M."/>
        </authorList>
    </citation>
    <scope>NUCLEOTIDE SEQUENCE [LARGE SCALE GENOMIC DNA]</scope>
    <source>
        <strain evidence="2 3">EAF2021</strain>
    </source>
</reference>
<gene>
    <name evidence="2" type="ORF">M9Y10_025697</name>
</gene>
<comment type="caution">
    <text evidence="2">The sequence shown here is derived from an EMBL/GenBank/DDBJ whole genome shotgun (WGS) entry which is preliminary data.</text>
</comment>
<evidence type="ECO:0000313" key="2">
    <source>
        <dbReference type="EMBL" id="KAK8842831.1"/>
    </source>
</evidence>
<evidence type="ECO:0000313" key="3">
    <source>
        <dbReference type="Proteomes" id="UP001470230"/>
    </source>
</evidence>
<protein>
    <submittedName>
        <fullName evidence="2">Uncharacterized protein</fullName>
    </submittedName>
</protein>
<proteinExistence type="predicted"/>
<keyword evidence="3" id="KW-1185">Reference proteome</keyword>
<sequence>MGRRKISKKLENITISIDGEAIVFEFNPDEDFKDQKEVIRERLKPMAIKIQKIIEAKLNSKTVTSNSTNSSENNTINEMQQDSSNNSPIENENIYEIQQDLTDTYSDFNNEMPPEMEQYFIPNETIEIDTLSDDIYNIEFNDESYEGNIFF</sequence>
<dbReference type="Proteomes" id="UP001470230">
    <property type="component" value="Unassembled WGS sequence"/>
</dbReference>